<dbReference type="VEuPathDB" id="GiardiaDB:SS50377_27516"/>
<proteinExistence type="predicted"/>
<dbReference type="Proteomes" id="UP000018208">
    <property type="component" value="Unassembled WGS sequence"/>
</dbReference>
<dbReference type="PANTHER" id="PTHR24120:SF4">
    <property type="entry name" value="GH07239P"/>
    <property type="match status" value="1"/>
</dbReference>
<accession>V6LT72</accession>
<dbReference type="OrthoDB" id="341259at2759"/>
<dbReference type="AlphaFoldDB" id="V6LT72"/>
<dbReference type="EMBL" id="AUWU02000007">
    <property type="protein sequence ID" value="KAH0571216.1"/>
    <property type="molecule type" value="Genomic_DNA"/>
</dbReference>
<keyword evidence="4" id="KW-1185">Reference proteome</keyword>
<reference evidence="3" key="2">
    <citation type="submission" date="2020-12" db="EMBL/GenBank/DDBJ databases">
        <title>New Spironucleus salmonicida genome in near-complete chromosomes.</title>
        <authorList>
            <person name="Xu F."/>
            <person name="Kurt Z."/>
            <person name="Jimenez-Gonzalez A."/>
            <person name="Astvaldsson A."/>
            <person name="Andersson J.O."/>
            <person name="Svard S.G."/>
        </authorList>
    </citation>
    <scope>NUCLEOTIDE SEQUENCE</scope>
    <source>
        <strain evidence="3">ATCC 50377</strain>
    </source>
</reference>
<protein>
    <submittedName>
        <fullName evidence="2">Ankyrin repeat-containing protein</fullName>
    </submittedName>
</protein>
<dbReference type="InterPro" id="IPR036770">
    <property type="entry name" value="Ankyrin_rpt-contain_sf"/>
</dbReference>
<evidence type="ECO:0000313" key="4">
    <source>
        <dbReference type="Proteomes" id="UP000018208"/>
    </source>
</evidence>
<dbReference type="PANTHER" id="PTHR24120">
    <property type="entry name" value="GH07239P"/>
    <property type="match status" value="1"/>
</dbReference>
<dbReference type="SMART" id="SM00248">
    <property type="entry name" value="ANK"/>
    <property type="match status" value="6"/>
</dbReference>
<dbReference type="PROSITE" id="PS50088">
    <property type="entry name" value="ANK_REPEAT"/>
    <property type="match status" value="1"/>
</dbReference>
<dbReference type="Gene3D" id="1.25.40.20">
    <property type="entry name" value="Ankyrin repeat-containing domain"/>
    <property type="match status" value="2"/>
</dbReference>
<reference evidence="2 3" key="1">
    <citation type="journal article" date="2014" name="PLoS Genet.">
        <title>The Genome of Spironucleus salmonicida Highlights a Fish Pathogen Adapted to Fluctuating Environments.</title>
        <authorList>
            <person name="Xu F."/>
            <person name="Jerlstrom-Hultqvist J."/>
            <person name="Einarsson E."/>
            <person name="Astvaldsson A."/>
            <person name="Svard S.G."/>
            <person name="Andersson J.O."/>
        </authorList>
    </citation>
    <scope>NUCLEOTIDE SEQUENCE</scope>
    <source>
        <strain evidence="3">ATCC 50377</strain>
    </source>
</reference>
<dbReference type="InterPro" id="IPR002110">
    <property type="entry name" value="Ankyrin_rpt"/>
</dbReference>
<keyword evidence="1" id="KW-0040">ANK repeat</keyword>
<dbReference type="EMBL" id="KI546057">
    <property type="protein sequence ID" value="EST46891.1"/>
    <property type="molecule type" value="Genomic_DNA"/>
</dbReference>
<evidence type="ECO:0000256" key="1">
    <source>
        <dbReference type="PROSITE-ProRule" id="PRU00023"/>
    </source>
</evidence>
<dbReference type="SUPFAM" id="SSF48403">
    <property type="entry name" value="Ankyrin repeat"/>
    <property type="match status" value="1"/>
</dbReference>
<evidence type="ECO:0000313" key="2">
    <source>
        <dbReference type="EMBL" id="EST46891.1"/>
    </source>
</evidence>
<dbReference type="Pfam" id="PF12796">
    <property type="entry name" value="Ank_2"/>
    <property type="match status" value="2"/>
</dbReference>
<feature type="repeat" description="ANK" evidence="1">
    <location>
        <begin position="55"/>
        <end position="87"/>
    </location>
</feature>
<gene>
    <name evidence="2" type="ORF">SS50377_13044</name>
    <name evidence="3" type="ORF">SS50377_27516</name>
</gene>
<sequence>MQDLQLDDFDAMTASTFSTNNKDARVKKWFDAAQIGHLDIIQNLAQHCSRQFNQVGQTALQVAVQNNQLHIVRFLLPYEAGVQSIRTETALYHAIMLKNYQAVNILAAYEYSIQSYQVLPIFYALDCNAPEAAKILIQFCRSRETYVNVYGQTAYTKAIIDRKVDFIDVLGVQLGDTLDEYQKHPFIYAIQTSNVEIIAQTYSYTKFNPNHSILDECYQNGHILNTEILFQKYAKLRNKFNQTALMTLCKQTRKQKFTQQEVETVSKLALHEITLQDSDNQTSLMFAAQTGKLELLPILCEKEARFQDKFGHSALIKSVIKTQIESVKFLKQFEMKIIDNQGNTALKFAVQLNNEELVEILQDEIQTENSAIQRAVVKNNMNMVNFMKNGFQTLDSDLKGDLYELSASRNIMSTMRDVMSLGGDFELVKSRVLDRHCGWDLM</sequence>
<organism evidence="2">
    <name type="scientific">Spironucleus salmonicida</name>
    <dbReference type="NCBI Taxonomy" id="348837"/>
    <lineage>
        <taxon>Eukaryota</taxon>
        <taxon>Metamonada</taxon>
        <taxon>Diplomonadida</taxon>
        <taxon>Hexamitidae</taxon>
        <taxon>Hexamitinae</taxon>
        <taxon>Spironucleus</taxon>
    </lineage>
</organism>
<evidence type="ECO:0000313" key="3">
    <source>
        <dbReference type="EMBL" id="KAH0571216.1"/>
    </source>
</evidence>
<name>V6LT72_9EUKA</name>